<sequence length="90" mass="10232">LYRPRGRPRNSLCSGGSYSKGFYALLFFISAIVVFNGLALVWRMCYFSSNSTDWWVSNRQPSHPQELPRTSKLSLLVISTNLRVSPSTPF</sequence>
<dbReference type="HOGENOM" id="CLU_2446629_0_0_1"/>
<evidence type="ECO:0000313" key="2">
    <source>
        <dbReference type="EMBL" id="KIK61909.1"/>
    </source>
</evidence>
<organism evidence="2 3">
    <name type="scientific">Collybiopsis luxurians FD-317 M1</name>
    <dbReference type="NCBI Taxonomy" id="944289"/>
    <lineage>
        <taxon>Eukaryota</taxon>
        <taxon>Fungi</taxon>
        <taxon>Dikarya</taxon>
        <taxon>Basidiomycota</taxon>
        <taxon>Agaricomycotina</taxon>
        <taxon>Agaricomycetes</taxon>
        <taxon>Agaricomycetidae</taxon>
        <taxon>Agaricales</taxon>
        <taxon>Marasmiineae</taxon>
        <taxon>Omphalotaceae</taxon>
        <taxon>Collybiopsis</taxon>
        <taxon>Collybiopsis luxurians</taxon>
    </lineage>
</organism>
<feature type="transmembrane region" description="Helical" evidence="1">
    <location>
        <begin position="21"/>
        <end position="42"/>
    </location>
</feature>
<gene>
    <name evidence="2" type="ORF">GYMLUDRAFT_559020</name>
</gene>
<evidence type="ECO:0000256" key="1">
    <source>
        <dbReference type="SAM" id="Phobius"/>
    </source>
</evidence>
<evidence type="ECO:0000313" key="3">
    <source>
        <dbReference type="Proteomes" id="UP000053593"/>
    </source>
</evidence>
<accession>A0A0D0CGY2</accession>
<name>A0A0D0CGY2_9AGAR</name>
<dbReference type="AlphaFoldDB" id="A0A0D0CGY2"/>
<proteinExistence type="predicted"/>
<keyword evidence="3" id="KW-1185">Reference proteome</keyword>
<dbReference type="Proteomes" id="UP000053593">
    <property type="component" value="Unassembled WGS sequence"/>
</dbReference>
<reference evidence="2 3" key="1">
    <citation type="submission" date="2014-04" db="EMBL/GenBank/DDBJ databases">
        <title>Evolutionary Origins and Diversification of the Mycorrhizal Mutualists.</title>
        <authorList>
            <consortium name="DOE Joint Genome Institute"/>
            <consortium name="Mycorrhizal Genomics Consortium"/>
            <person name="Kohler A."/>
            <person name="Kuo A."/>
            <person name="Nagy L.G."/>
            <person name="Floudas D."/>
            <person name="Copeland A."/>
            <person name="Barry K.W."/>
            <person name="Cichocki N."/>
            <person name="Veneault-Fourrey C."/>
            <person name="LaButti K."/>
            <person name="Lindquist E.A."/>
            <person name="Lipzen A."/>
            <person name="Lundell T."/>
            <person name="Morin E."/>
            <person name="Murat C."/>
            <person name="Riley R."/>
            <person name="Ohm R."/>
            <person name="Sun H."/>
            <person name="Tunlid A."/>
            <person name="Henrissat B."/>
            <person name="Grigoriev I.V."/>
            <person name="Hibbett D.S."/>
            <person name="Martin F."/>
        </authorList>
    </citation>
    <scope>NUCLEOTIDE SEQUENCE [LARGE SCALE GENOMIC DNA]</scope>
    <source>
        <strain evidence="2 3">FD-317 M1</strain>
    </source>
</reference>
<protein>
    <submittedName>
        <fullName evidence="2">Uncharacterized protein</fullName>
    </submittedName>
</protein>
<keyword evidence="1" id="KW-0472">Membrane</keyword>
<keyword evidence="1" id="KW-1133">Transmembrane helix</keyword>
<keyword evidence="1" id="KW-0812">Transmembrane</keyword>
<feature type="non-terminal residue" evidence="2">
    <location>
        <position position="1"/>
    </location>
</feature>
<dbReference type="EMBL" id="KN834769">
    <property type="protein sequence ID" value="KIK61909.1"/>
    <property type="molecule type" value="Genomic_DNA"/>
</dbReference>